<sequence>MAKQRGAVVVDRGFLPFLVPGLLLFAVVIALPLTMNIGLSFTTWTGVGTPSWVGLDNYTRLVSDAAFWASFRNILAMIVAMAIVPTVLGLFLASLLFDYVGKKLGDRPASGLRAAFYLPQVLPVAVAGVVWGWILHPTYGALNLSLRTLGLDTLTRNWLGDHSTALLSVMAVMIWFQVGYPVVIFMAGLQRVDPQLYEAAELDGANWAQRFRHITVHMIRPEIFVVLLTTTIAALKVFGPIYVLTRGGPGNATNVPSYFAYQNFFERAQVGYGAAIATVLTLIVVVFSALFLGAQSRDELREAS</sequence>
<organism evidence="9 10">
    <name type="scientific">Egicoccus halophilus</name>
    <dbReference type="NCBI Taxonomy" id="1670830"/>
    <lineage>
        <taxon>Bacteria</taxon>
        <taxon>Bacillati</taxon>
        <taxon>Actinomycetota</taxon>
        <taxon>Nitriliruptoria</taxon>
        <taxon>Egicoccales</taxon>
        <taxon>Egicoccaceae</taxon>
        <taxon>Egicoccus</taxon>
    </lineage>
</organism>
<dbReference type="Pfam" id="PF00528">
    <property type="entry name" value="BPD_transp_1"/>
    <property type="match status" value="1"/>
</dbReference>
<evidence type="ECO:0000256" key="3">
    <source>
        <dbReference type="ARBA" id="ARBA00022475"/>
    </source>
</evidence>
<name>A0A8J3A608_9ACTN</name>
<dbReference type="PANTHER" id="PTHR30193">
    <property type="entry name" value="ABC TRANSPORTER PERMEASE PROTEIN"/>
    <property type="match status" value="1"/>
</dbReference>
<keyword evidence="3" id="KW-1003">Cell membrane</keyword>
<evidence type="ECO:0000259" key="8">
    <source>
        <dbReference type="PROSITE" id="PS50928"/>
    </source>
</evidence>
<dbReference type="SUPFAM" id="SSF161098">
    <property type="entry name" value="MetI-like"/>
    <property type="match status" value="1"/>
</dbReference>
<gene>
    <name evidence="9" type="ORF">GCM10011354_05480</name>
</gene>
<evidence type="ECO:0000256" key="4">
    <source>
        <dbReference type="ARBA" id="ARBA00022692"/>
    </source>
</evidence>
<dbReference type="InterPro" id="IPR035906">
    <property type="entry name" value="MetI-like_sf"/>
</dbReference>
<keyword evidence="6 7" id="KW-0472">Membrane</keyword>
<feature type="transmembrane region" description="Helical" evidence="7">
    <location>
        <begin position="12"/>
        <end position="33"/>
    </location>
</feature>
<accession>A0A8J3A608</accession>
<evidence type="ECO:0000256" key="5">
    <source>
        <dbReference type="ARBA" id="ARBA00022989"/>
    </source>
</evidence>
<dbReference type="InterPro" id="IPR051393">
    <property type="entry name" value="ABC_transporter_permease"/>
</dbReference>
<evidence type="ECO:0000256" key="7">
    <source>
        <dbReference type="RuleBase" id="RU363032"/>
    </source>
</evidence>
<dbReference type="PANTHER" id="PTHR30193:SF37">
    <property type="entry name" value="INNER MEMBRANE ABC TRANSPORTER PERMEASE PROTEIN YCJO"/>
    <property type="match status" value="1"/>
</dbReference>
<dbReference type="EMBL" id="BMHA01000002">
    <property type="protein sequence ID" value="GGI03727.1"/>
    <property type="molecule type" value="Genomic_DNA"/>
</dbReference>
<reference evidence="9" key="2">
    <citation type="submission" date="2020-09" db="EMBL/GenBank/DDBJ databases">
        <authorList>
            <person name="Sun Q."/>
            <person name="Zhou Y."/>
        </authorList>
    </citation>
    <scope>NUCLEOTIDE SEQUENCE</scope>
    <source>
        <strain evidence="9">CGMCC 1.14988</strain>
    </source>
</reference>
<comment type="caution">
    <text evidence="9">The sequence shown here is derived from an EMBL/GenBank/DDBJ whole genome shotgun (WGS) entry which is preliminary data.</text>
</comment>
<feature type="transmembrane region" description="Helical" evidence="7">
    <location>
        <begin position="270"/>
        <end position="292"/>
    </location>
</feature>
<reference evidence="9" key="1">
    <citation type="journal article" date="2014" name="Int. J. Syst. Evol. Microbiol.">
        <title>Complete genome sequence of Corynebacterium casei LMG S-19264T (=DSM 44701T), isolated from a smear-ripened cheese.</title>
        <authorList>
            <consortium name="US DOE Joint Genome Institute (JGI-PGF)"/>
            <person name="Walter F."/>
            <person name="Albersmeier A."/>
            <person name="Kalinowski J."/>
            <person name="Ruckert C."/>
        </authorList>
    </citation>
    <scope>NUCLEOTIDE SEQUENCE</scope>
    <source>
        <strain evidence="9">CGMCC 1.14988</strain>
    </source>
</reference>
<keyword evidence="4 7" id="KW-0812">Transmembrane</keyword>
<evidence type="ECO:0000313" key="9">
    <source>
        <dbReference type="EMBL" id="GGI03727.1"/>
    </source>
</evidence>
<dbReference type="GO" id="GO:0055085">
    <property type="term" value="P:transmembrane transport"/>
    <property type="evidence" value="ECO:0007669"/>
    <property type="project" value="InterPro"/>
</dbReference>
<feature type="transmembrane region" description="Helical" evidence="7">
    <location>
        <begin position="223"/>
        <end position="244"/>
    </location>
</feature>
<dbReference type="Proteomes" id="UP000650511">
    <property type="component" value="Unassembled WGS sequence"/>
</dbReference>
<dbReference type="InterPro" id="IPR000515">
    <property type="entry name" value="MetI-like"/>
</dbReference>
<feature type="domain" description="ABC transmembrane type-1" evidence="8">
    <location>
        <begin position="71"/>
        <end position="291"/>
    </location>
</feature>
<evidence type="ECO:0000256" key="1">
    <source>
        <dbReference type="ARBA" id="ARBA00004651"/>
    </source>
</evidence>
<comment type="similarity">
    <text evidence="7">Belongs to the binding-protein-dependent transport system permease family.</text>
</comment>
<evidence type="ECO:0000313" key="10">
    <source>
        <dbReference type="Proteomes" id="UP000650511"/>
    </source>
</evidence>
<feature type="transmembrane region" description="Helical" evidence="7">
    <location>
        <begin position="165"/>
        <end position="189"/>
    </location>
</feature>
<dbReference type="OrthoDB" id="9782326at2"/>
<feature type="transmembrane region" description="Helical" evidence="7">
    <location>
        <begin position="112"/>
        <end position="134"/>
    </location>
</feature>
<feature type="transmembrane region" description="Helical" evidence="7">
    <location>
        <begin position="74"/>
        <end position="100"/>
    </location>
</feature>
<keyword evidence="10" id="KW-1185">Reference proteome</keyword>
<evidence type="ECO:0000256" key="2">
    <source>
        <dbReference type="ARBA" id="ARBA00022448"/>
    </source>
</evidence>
<keyword evidence="2 7" id="KW-0813">Transport</keyword>
<dbReference type="RefSeq" id="WP_130650946.1">
    <property type="nucleotide sequence ID" value="NZ_BMHA01000002.1"/>
</dbReference>
<dbReference type="PROSITE" id="PS50928">
    <property type="entry name" value="ABC_TM1"/>
    <property type="match status" value="1"/>
</dbReference>
<evidence type="ECO:0000256" key="6">
    <source>
        <dbReference type="ARBA" id="ARBA00023136"/>
    </source>
</evidence>
<keyword evidence="5 7" id="KW-1133">Transmembrane helix</keyword>
<protein>
    <submittedName>
        <fullName evidence="9">ABC transporter permease</fullName>
    </submittedName>
</protein>
<dbReference type="AlphaFoldDB" id="A0A8J3A608"/>
<comment type="subcellular location">
    <subcellularLocation>
        <location evidence="1 7">Cell membrane</location>
        <topology evidence="1 7">Multi-pass membrane protein</topology>
    </subcellularLocation>
</comment>
<proteinExistence type="inferred from homology"/>
<dbReference type="CDD" id="cd06261">
    <property type="entry name" value="TM_PBP2"/>
    <property type="match status" value="1"/>
</dbReference>
<dbReference type="GO" id="GO:0005886">
    <property type="term" value="C:plasma membrane"/>
    <property type="evidence" value="ECO:0007669"/>
    <property type="project" value="UniProtKB-SubCell"/>
</dbReference>
<dbReference type="Gene3D" id="1.10.3720.10">
    <property type="entry name" value="MetI-like"/>
    <property type="match status" value="1"/>
</dbReference>